<organism evidence="2 3">
    <name type="scientific">Hyaloscypha hepaticicola</name>
    <dbReference type="NCBI Taxonomy" id="2082293"/>
    <lineage>
        <taxon>Eukaryota</taxon>
        <taxon>Fungi</taxon>
        <taxon>Dikarya</taxon>
        <taxon>Ascomycota</taxon>
        <taxon>Pezizomycotina</taxon>
        <taxon>Leotiomycetes</taxon>
        <taxon>Helotiales</taxon>
        <taxon>Hyaloscyphaceae</taxon>
        <taxon>Hyaloscypha</taxon>
    </lineage>
</organism>
<name>A0A2J6Q8D1_9HELO</name>
<dbReference type="EMBL" id="KZ613477">
    <property type="protein sequence ID" value="PMD22518.1"/>
    <property type="molecule type" value="Genomic_DNA"/>
</dbReference>
<dbReference type="PANTHER" id="PTHR43283:SF3">
    <property type="entry name" value="BETA-LACTAMASE FAMILY PROTEIN (AFU_ORTHOLOGUE AFUA_5G07500)"/>
    <property type="match status" value="1"/>
</dbReference>
<dbReference type="PANTHER" id="PTHR43283">
    <property type="entry name" value="BETA-LACTAMASE-RELATED"/>
    <property type="match status" value="1"/>
</dbReference>
<dbReference type="Gene3D" id="3.40.710.10">
    <property type="entry name" value="DD-peptidase/beta-lactamase superfamily"/>
    <property type="match status" value="1"/>
</dbReference>
<evidence type="ECO:0000313" key="3">
    <source>
        <dbReference type="Proteomes" id="UP000235672"/>
    </source>
</evidence>
<reference evidence="2 3" key="1">
    <citation type="submission" date="2016-05" db="EMBL/GenBank/DDBJ databases">
        <title>A degradative enzymes factory behind the ericoid mycorrhizal symbiosis.</title>
        <authorList>
            <consortium name="DOE Joint Genome Institute"/>
            <person name="Martino E."/>
            <person name="Morin E."/>
            <person name="Grelet G."/>
            <person name="Kuo A."/>
            <person name="Kohler A."/>
            <person name="Daghino S."/>
            <person name="Barry K."/>
            <person name="Choi C."/>
            <person name="Cichocki N."/>
            <person name="Clum A."/>
            <person name="Copeland A."/>
            <person name="Hainaut M."/>
            <person name="Haridas S."/>
            <person name="Labutti K."/>
            <person name="Lindquist E."/>
            <person name="Lipzen A."/>
            <person name="Khouja H.-R."/>
            <person name="Murat C."/>
            <person name="Ohm R."/>
            <person name="Olson A."/>
            <person name="Spatafora J."/>
            <person name="Veneault-Fourrey C."/>
            <person name="Henrissat B."/>
            <person name="Grigoriev I."/>
            <person name="Martin F."/>
            <person name="Perotto S."/>
        </authorList>
    </citation>
    <scope>NUCLEOTIDE SEQUENCE [LARGE SCALE GENOMIC DNA]</scope>
    <source>
        <strain evidence="2 3">UAMH 7357</strain>
    </source>
</reference>
<sequence>MSTEASIPKSTDNLQGFSKEGLAELDARFHALIDEGQQANVVNLIARHGQIVHCDAYGVQDVSATPPVPVKTDSIYRIASMTKPLTSAVAMMLWEEGKWALEDPVSKFIPEFEGLKVKQENGELVAQASPMTMKQLMSHTAGFAGRTEYPAELRAGDLQHMIDYLAKQPLSYQPGKEWRYGPSVDILGYIIQKLTGKGVDAVLQERLLGPLGMVDTGYVLPESKFARLVSNHKNDDNGKLQAIPLAGTYNAVRPRFIGAGGGLMLSTVKDYWRFCQMILNGGEFEGKRYLKASTVELMHTNVLEPGVTLNFQARSFGPIGFGLGFAIVYDHVDKKTSQAAGSFWWGGLFGTWFWIDPVNDLIVIGLINSTTWQTPVGVPVGRELSAKLVYKALNA</sequence>
<dbReference type="InterPro" id="IPR012338">
    <property type="entry name" value="Beta-lactam/transpept-like"/>
</dbReference>
<dbReference type="Proteomes" id="UP000235672">
    <property type="component" value="Unassembled WGS sequence"/>
</dbReference>
<protein>
    <submittedName>
        <fullName evidence="2">Beta-lactamase/transpeptidase-like protein</fullName>
    </submittedName>
</protein>
<keyword evidence="3" id="KW-1185">Reference proteome</keyword>
<dbReference type="SUPFAM" id="SSF56601">
    <property type="entry name" value="beta-lactamase/transpeptidase-like"/>
    <property type="match status" value="1"/>
</dbReference>
<dbReference type="Pfam" id="PF00144">
    <property type="entry name" value="Beta-lactamase"/>
    <property type="match status" value="1"/>
</dbReference>
<dbReference type="STRING" id="1745343.A0A2J6Q8D1"/>
<evidence type="ECO:0000259" key="1">
    <source>
        <dbReference type="Pfam" id="PF00144"/>
    </source>
</evidence>
<dbReference type="AlphaFoldDB" id="A0A2J6Q8D1"/>
<accession>A0A2J6Q8D1</accession>
<gene>
    <name evidence="2" type="ORF">NA56DRAFT_644728</name>
</gene>
<dbReference type="InterPro" id="IPR001466">
    <property type="entry name" value="Beta-lactam-related"/>
</dbReference>
<evidence type="ECO:0000313" key="2">
    <source>
        <dbReference type="EMBL" id="PMD22518.1"/>
    </source>
</evidence>
<dbReference type="InterPro" id="IPR050789">
    <property type="entry name" value="Diverse_Enzym_Activities"/>
</dbReference>
<proteinExistence type="predicted"/>
<dbReference type="OrthoDB" id="5946976at2759"/>
<feature type="domain" description="Beta-lactamase-related" evidence="1">
    <location>
        <begin position="26"/>
        <end position="372"/>
    </location>
</feature>